<accession>A0AAE0QAL4</accession>
<proteinExistence type="predicted"/>
<dbReference type="EMBL" id="JAUCMX010000019">
    <property type="protein sequence ID" value="KAK3516409.1"/>
    <property type="molecule type" value="Genomic_DNA"/>
</dbReference>
<comment type="caution">
    <text evidence="2">The sequence shown here is derived from an EMBL/GenBank/DDBJ whole genome shotgun (WGS) entry which is preliminary data.</text>
</comment>
<evidence type="ECO:0000313" key="2">
    <source>
        <dbReference type="EMBL" id="KAK3516409.1"/>
    </source>
</evidence>
<feature type="compositionally biased region" description="Basic and acidic residues" evidence="1">
    <location>
        <begin position="9"/>
        <end position="21"/>
    </location>
</feature>
<dbReference type="AlphaFoldDB" id="A0AAE0QAL4"/>
<protein>
    <submittedName>
        <fullName evidence="2">Uncharacterized protein</fullName>
    </submittedName>
</protein>
<organism evidence="2 3">
    <name type="scientific">Hemibagrus guttatus</name>
    <dbReference type="NCBI Taxonomy" id="175788"/>
    <lineage>
        <taxon>Eukaryota</taxon>
        <taxon>Metazoa</taxon>
        <taxon>Chordata</taxon>
        <taxon>Craniata</taxon>
        <taxon>Vertebrata</taxon>
        <taxon>Euteleostomi</taxon>
        <taxon>Actinopterygii</taxon>
        <taxon>Neopterygii</taxon>
        <taxon>Teleostei</taxon>
        <taxon>Ostariophysi</taxon>
        <taxon>Siluriformes</taxon>
        <taxon>Bagridae</taxon>
        <taxon>Hemibagrus</taxon>
    </lineage>
</organism>
<name>A0AAE0QAL4_9TELE</name>
<evidence type="ECO:0000313" key="3">
    <source>
        <dbReference type="Proteomes" id="UP001274896"/>
    </source>
</evidence>
<reference evidence="2" key="1">
    <citation type="submission" date="2023-06" db="EMBL/GenBank/DDBJ databases">
        <title>Male Hemibagrus guttatus genome.</title>
        <authorList>
            <person name="Bian C."/>
        </authorList>
    </citation>
    <scope>NUCLEOTIDE SEQUENCE</scope>
    <source>
        <strain evidence="2">Male_cb2023</strain>
        <tissue evidence="2">Muscle</tissue>
    </source>
</reference>
<evidence type="ECO:0000256" key="1">
    <source>
        <dbReference type="SAM" id="MobiDB-lite"/>
    </source>
</evidence>
<sequence>MKALGYHLHQREKLKQDTRRSEFTPVSFPLADLHLAQPCRRTRKAEERRTGLNERRAFFKSAMRQISDSSLHS</sequence>
<feature type="region of interest" description="Disordered" evidence="1">
    <location>
        <begin position="1"/>
        <end position="21"/>
    </location>
</feature>
<gene>
    <name evidence="2" type="ORF">QTP70_010735</name>
</gene>
<dbReference type="Proteomes" id="UP001274896">
    <property type="component" value="Unassembled WGS sequence"/>
</dbReference>
<keyword evidence="3" id="KW-1185">Reference proteome</keyword>